<feature type="compositionally biased region" description="Polar residues" evidence="1">
    <location>
        <begin position="79"/>
        <end position="95"/>
    </location>
</feature>
<sequence length="191" mass="20571">MRTELFSIIAAALLAATFITAAPLLNTRITAKLNTEPGLYPDAAGGFDYKGDADLKQVGKRANPASPKPNEQVFHSHKTTPFSSHAHPDTSSQSCVAEDRADGETTYKIDIGVNPDPGTRCTEVVSGMYKALPAKQWTGSYTCVKGEQSIAADFHNTRLQFVIETQGHGGIINSVLHGIYPEVNGFNCPDY</sequence>
<name>A0AAE0WX55_9PEZI</name>
<accession>A0AAE0WX55</accession>
<dbReference type="Proteomes" id="UP001274830">
    <property type="component" value="Unassembled WGS sequence"/>
</dbReference>
<comment type="caution">
    <text evidence="2">The sequence shown here is derived from an EMBL/GenBank/DDBJ whole genome shotgun (WGS) entry which is preliminary data.</text>
</comment>
<feature type="region of interest" description="Disordered" evidence="1">
    <location>
        <begin position="59"/>
        <end position="95"/>
    </location>
</feature>
<evidence type="ECO:0000313" key="2">
    <source>
        <dbReference type="EMBL" id="KAK3679762.1"/>
    </source>
</evidence>
<evidence type="ECO:0000313" key="3">
    <source>
        <dbReference type="Proteomes" id="UP001274830"/>
    </source>
</evidence>
<gene>
    <name evidence="2" type="ORF">LTR78_000138</name>
</gene>
<reference evidence="2" key="1">
    <citation type="submission" date="2023-07" db="EMBL/GenBank/DDBJ databases">
        <title>Black Yeasts Isolated from many extreme environments.</title>
        <authorList>
            <person name="Coleine C."/>
            <person name="Stajich J.E."/>
            <person name="Selbmann L."/>
        </authorList>
    </citation>
    <scope>NUCLEOTIDE SEQUENCE</scope>
    <source>
        <strain evidence="2">CCFEE 5485</strain>
    </source>
</reference>
<dbReference type="EMBL" id="JAUTXT010000001">
    <property type="protein sequence ID" value="KAK3679762.1"/>
    <property type="molecule type" value="Genomic_DNA"/>
</dbReference>
<evidence type="ECO:0000256" key="1">
    <source>
        <dbReference type="SAM" id="MobiDB-lite"/>
    </source>
</evidence>
<protein>
    <submittedName>
        <fullName evidence="2">Uncharacterized protein</fullName>
    </submittedName>
</protein>
<keyword evidence="3" id="KW-1185">Reference proteome</keyword>
<proteinExistence type="predicted"/>
<organism evidence="2 3">
    <name type="scientific">Recurvomyces mirabilis</name>
    <dbReference type="NCBI Taxonomy" id="574656"/>
    <lineage>
        <taxon>Eukaryota</taxon>
        <taxon>Fungi</taxon>
        <taxon>Dikarya</taxon>
        <taxon>Ascomycota</taxon>
        <taxon>Pezizomycotina</taxon>
        <taxon>Dothideomycetes</taxon>
        <taxon>Dothideomycetidae</taxon>
        <taxon>Mycosphaerellales</taxon>
        <taxon>Teratosphaeriaceae</taxon>
        <taxon>Recurvomyces</taxon>
    </lineage>
</organism>
<dbReference type="AlphaFoldDB" id="A0AAE0WX55"/>